<dbReference type="EMBL" id="JAGGKV010000011">
    <property type="protein sequence ID" value="MBP1964941.1"/>
    <property type="molecule type" value="Genomic_DNA"/>
</dbReference>
<proteinExistence type="predicted"/>
<evidence type="ECO:0000313" key="16">
    <source>
        <dbReference type="EMBL" id="MBP1964941.1"/>
    </source>
</evidence>
<keyword evidence="9" id="KW-0067">ATP-binding</keyword>
<keyword evidence="11 13" id="KW-0472">Membrane</keyword>
<feature type="transmembrane region" description="Helical" evidence="13">
    <location>
        <begin position="311"/>
        <end position="335"/>
    </location>
</feature>
<evidence type="ECO:0000256" key="1">
    <source>
        <dbReference type="ARBA" id="ARBA00000085"/>
    </source>
</evidence>
<keyword evidence="10" id="KW-0902">Two-component regulatory system</keyword>
<dbReference type="InterPro" id="IPR010559">
    <property type="entry name" value="Sig_transdc_His_kin_internal"/>
</dbReference>
<evidence type="ECO:0000259" key="15">
    <source>
        <dbReference type="PROSITE" id="PS50885"/>
    </source>
</evidence>
<accession>A0ABS4I3D5</accession>
<dbReference type="RefSeq" id="WP_167057226.1">
    <property type="nucleotide sequence ID" value="NZ_JAAOZR010000015.1"/>
</dbReference>
<evidence type="ECO:0000256" key="13">
    <source>
        <dbReference type="SAM" id="Phobius"/>
    </source>
</evidence>
<feature type="domain" description="Histidine kinase" evidence="14">
    <location>
        <begin position="425"/>
        <end position="599"/>
    </location>
</feature>
<dbReference type="PROSITE" id="PS50109">
    <property type="entry name" value="HIS_KIN"/>
    <property type="match status" value="1"/>
</dbReference>
<evidence type="ECO:0000256" key="2">
    <source>
        <dbReference type="ARBA" id="ARBA00004651"/>
    </source>
</evidence>
<dbReference type="PROSITE" id="PS50885">
    <property type="entry name" value="HAMP"/>
    <property type="match status" value="1"/>
</dbReference>
<dbReference type="Pfam" id="PF00672">
    <property type="entry name" value="HAMP"/>
    <property type="match status" value="1"/>
</dbReference>
<dbReference type="SUPFAM" id="SSF55874">
    <property type="entry name" value="ATPase domain of HSP90 chaperone/DNA topoisomerase II/histidine kinase"/>
    <property type="match status" value="1"/>
</dbReference>
<dbReference type="Proteomes" id="UP001519344">
    <property type="component" value="Unassembled WGS sequence"/>
</dbReference>
<dbReference type="InterPro" id="IPR036890">
    <property type="entry name" value="HATPase_C_sf"/>
</dbReference>
<dbReference type="PANTHER" id="PTHR34220:SF7">
    <property type="entry name" value="SENSOR HISTIDINE KINASE YPDA"/>
    <property type="match status" value="1"/>
</dbReference>
<keyword evidence="13" id="KW-0812">Transmembrane</keyword>
<dbReference type="CDD" id="cd06225">
    <property type="entry name" value="HAMP"/>
    <property type="match status" value="1"/>
</dbReference>
<evidence type="ECO:0000313" key="17">
    <source>
        <dbReference type="Proteomes" id="UP001519344"/>
    </source>
</evidence>
<keyword evidence="5" id="KW-0597">Phosphoprotein</keyword>
<evidence type="ECO:0000256" key="10">
    <source>
        <dbReference type="ARBA" id="ARBA00023012"/>
    </source>
</evidence>
<keyword evidence="13" id="KW-1133">Transmembrane helix</keyword>
<dbReference type="SMART" id="SM00304">
    <property type="entry name" value="HAMP"/>
    <property type="match status" value="1"/>
</dbReference>
<evidence type="ECO:0000256" key="8">
    <source>
        <dbReference type="ARBA" id="ARBA00022777"/>
    </source>
</evidence>
<keyword evidence="4" id="KW-1003">Cell membrane</keyword>
<sequence>MIFQNMSFRTKMFMSMTIVILIPMIIVSSLLYIRSAQSITDQTSKVVISSIDFAVNNIDSALDNVTGLSKLILTDSRLLTLAKQETRLPLEVRNEKYVGMLDLLNFFITRIRIQNVLEGTDSFYLYLVKQNTIIDSKSTYYEDVNSENIDFVKKSFNTDGNEHWFVSTPVDYYSLNRISTRLEESKLITFNRVLKDEKGDTIAVLAVNVRDNYISDYYRKIQRGIPGDFVVMDADSKVVAHTDQSIVGKETDLYSQINDKIQASAKESGSFFVDMQKQFVVYSISPYNHWRYVVVIPSSEILGKVYEIRNFFIILISITALILFIVSYFLSNLFYKPLLKLIRAMQKIENRNLEVRIQDKRQDEFRQVYQGFNDMADELKALVKDLANEKLYKLEAEIKLLQAQINPHFLYNTLDSIYSIAKIKKVEEISQMVAALSKFFRVSLSGGRDIVSLKEAVSLVVNYLTILNIRYRGEISYHIDLPDEFADCLVPKMLLQPIVENSVYHGIERTKGRGHIYVAVSSNEGKLRIVVNDNGIGMQEEELRRLRDSLHAEAVEGSSFALRNLVQQIRLKYGPCYGIDIESTYGEGTQVMIELPITTSEVLAT</sequence>
<comment type="subcellular location">
    <subcellularLocation>
        <location evidence="2">Cell membrane</location>
        <topology evidence="2">Multi-pass membrane protein</topology>
    </subcellularLocation>
</comment>
<dbReference type="InterPro" id="IPR003660">
    <property type="entry name" value="HAMP_dom"/>
</dbReference>
<reference evidence="16 17" key="1">
    <citation type="submission" date="2021-03" db="EMBL/GenBank/DDBJ databases">
        <title>Genomic Encyclopedia of Type Strains, Phase IV (KMG-IV): sequencing the most valuable type-strain genomes for metagenomic binning, comparative biology and taxonomic classification.</title>
        <authorList>
            <person name="Goeker M."/>
        </authorList>
    </citation>
    <scope>NUCLEOTIDE SEQUENCE [LARGE SCALE GENOMIC DNA]</scope>
    <source>
        <strain evidence="16 17">DSM 24950</strain>
    </source>
</reference>
<evidence type="ECO:0000256" key="7">
    <source>
        <dbReference type="ARBA" id="ARBA00022741"/>
    </source>
</evidence>
<dbReference type="EC" id="2.7.13.3" evidence="3"/>
<name>A0ABS4I3D5_9BACL</name>
<keyword evidence="8 16" id="KW-0418">Kinase</keyword>
<dbReference type="InterPro" id="IPR005467">
    <property type="entry name" value="His_kinase_dom"/>
</dbReference>
<evidence type="ECO:0000256" key="5">
    <source>
        <dbReference type="ARBA" id="ARBA00022553"/>
    </source>
</evidence>
<dbReference type="SUPFAM" id="SSF158472">
    <property type="entry name" value="HAMP domain-like"/>
    <property type="match status" value="1"/>
</dbReference>
<evidence type="ECO:0000256" key="9">
    <source>
        <dbReference type="ARBA" id="ARBA00022840"/>
    </source>
</evidence>
<dbReference type="Gene3D" id="3.30.565.10">
    <property type="entry name" value="Histidine kinase-like ATPase, C-terminal domain"/>
    <property type="match status" value="1"/>
</dbReference>
<evidence type="ECO:0000256" key="6">
    <source>
        <dbReference type="ARBA" id="ARBA00022679"/>
    </source>
</evidence>
<dbReference type="InterPro" id="IPR050640">
    <property type="entry name" value="Bact_2-comp_sensor_kinase"/>
</dbReference>
<organism evidence="16 17">
    <name type="scientific">Paenibacillus aceris</name>
    <dbReference type="NCBI Taxonomy" id="869555"/>
    <lineage>
        <taxon>Bacteria</taxon>
        <taxon>Bacillati</taxon>
        <taxon>Bacillota</taxon>
        <taxon>Bacilli</taxon>
        <taxon>Bacillales</taxon>
        <taxon>Paenibacillaceae</taxon>
        <taxon>Paenibacillus</taxon>
    </lineage>
</organism>
<evidence type="ECO:0000256" key="4">
    <source>
        <dbReference type="ARBA" id="ARBA00022475"/>
    </source>
</evidence>
<comment type="caution">
    <text evidence="16">The sequence shown here is derived from an EMBL/GenBank/DDBJ whole genome shotgun (WGS) entry which is preliminary data.</text>
</comment>
<dbReference type="Pfam" id="PF06580">
    <property type="entry name" value="His_kinase"/>
    <property type="match status" value="1"/>
</dbReference>
<keyword evidence="17" id="KW-1185">Reference proteome</keyword>
<dbReference type="Pfam" id="PF02518">
    <property type="entry name" value="HATPase_c"/>
    <property type="match status" value="1"/>
</dbReference>
<feature type="coiled-coil region" evidence="12">
    <location>
        <begin position="369"/>
        <end position="404"/>
    </location>
</feature>
<gene>
    <name evidence="16" type="ORF">J2Z65_004174</name>
</gene>
<keyword evidence="6 16" id="KW-0808">Transferase</keyword>
<dbReference type="Gene3D" id="6.10.340.10">
    <property type="match status" value="1"/>
</dbReference>
<evidence type="ECO:0000256" key="12">
    <source>
        <dbReference type="SAM" id="Coils"/>
    </source>
</evidence>
<feature type="domain" description="HAMP" evidence="15">
    <location>
        <begin position="336"/>
        <end position="384"/>
    </location>
</feature>
<evidence type="ECO:0000256" key="3">
    <source>
        <dbReference type="ARBA" id="ARBA00012438"/>
    </source>
</evidence>
<protein>
    <recommendedName>
        <fullName evidence="3">histidine kinase</fullName>
        <ecNumber evidence="3">2.7.13.3</ecNumber>
    </recommendedName>
</protein>
<keyword evidence="12" id="KW-0175">Coiled coil</keyword>
<dbReference type="SMART" id="SM00387">
    <property type="entry name" value="HATPase_c"/>
    <property type="match status" value="1"/>
</dbReference>
<dbReference type="GO" id="GO:0004673">
    <property type="term" value="F:protein histidine kinase activity"/>
    <property type="evidence" value="ECO:0007669"/>
    <property type="project" value="UniProtKB-EC"/>
</dbReference>
<feature type="transmembrane region" description="Helical" evidence="13">
    <location>
        <begin position="12"/>
        <end position="33"/>
    </location>
</feature>
<keyword evidence="7" id="KW-0547">Nucleotide-binding</keyword>
<dbReference type="InterPro" id="IPR003594">
    <property type="entry name" value="HATPase_dom"/>
</dbReference>
<comment type="catalytic activity">
    <reaction evidence="1">
        <text>ATP + protein L-histidine = ADP + protein N-phospho-L-histidine.</text>
        <dbReference type="EC" id="2.7.13.3"/>
    </reaction>
</comment>
<dbReference type="PANTHER" id="PTHR34220">
    <property type="entry name" value="SENSOR HISTIDINE KINASE YPDA"/>
    <property type="match status" value="1"/>
</dbReference>
<evidence type="ECO:0000256" key="11">
    <source>
        <dbReference type="ARBA" id="ARBA00023136"/>
    </source>
</evidence>
<dbReference type="Gene3D" id="3.30.450.20">
    <property type="entry name" value="PAS domain"/>
    <property type="match status" value="1"/>
</dbReference>
<evidence type="ECO:0000259" key="14">
    <source>
        <dbReference type="PROSITE" id="PS50109"/>
    </source>
</evidence>